<dbReference type="AlphaFoldDB" id="A0A556N016"/>
<evidence type="ECO:0008006" key="3">
    <source>
        <dbReference type="Google" id="ProtNLM"/>
    </source>
</evidence>
<dbReference type="OrthoDB" id="1472442at2"/>
<evidence type="ECO:0000313" key="2">
    <source>
        <dbReference type="Proteomes" id="UP000316008"/>
    </source>
</evidence>
<dbReference type="Proteomes" id="UP000316008">
    <property type="component" value="Unassembled WGS sequence"/>
</dbReference>
<reference evidence="1 2" key="1">
    <citation type="submission" date="2019-07" db="EMBL/GenBank/DDBJ databases">
        <authorList>
            <person name="Huq M.A."/>
        </authorList>
    </citation>
    <scope>NUCLEOTIDE SEQUENCE [LARGE SCALE GENOMIC DNA]</scope>
    <source>
        <strain evidence="1 2">MAH-3</strain>
    </source>
</reference>
<proteinExistence type="predicted"/>
<comment type="caution">
    <text evidence="1">The sequence shown here is derived from an EMBL/GenBank/DDBJ whole genome shotgun (WGS) entry which is preliminary data.</text>
</comment>
<dbReference type="RefSeq" id="WP_144332486.1">
    <property type="nucleotide sequence ID" value="NZ_VLPL01000003.1"/>
</dbReference>
<organism evidence="1 2">
    <name type="scientific">Fluviicola chungangensis</name>
    <dbReference type="NCBI Taxonomy" id="2597671"/>
    <lineage>
        <taxon>Bacteria</taxon>
        <taxon>Pseudomonadati</taxon>
        <taxon>Bacteroidota</taxon>
        <taxon>Flavobacteriia</taxon>
        <taxon>Flavobacteriales</taxon>
        <taxon>Crocinitomicaceae</taxon>
        <taxon>Fluviicola</taxon>
    </lineage>
</organism>
<accession>A0A556N016</accession>
<gene>
    <name evidence="1" type="ORF">FO442_07170</name>
</gene>
<dbReference type="EMBL" id="VLPL01000003">
    <property type="protein sequence ID" value="TSJ45530.1"/>
    <property type="molecule type" value="Genomic_DNA"/>
</dbReference>
<protein>
    <recommendedName>
        <fullName evidence="3">PorT family protein</fullName>
    </recommendedName>
</protein>
<name>A0A556N016_9FLAO</name>
<sequence>MEIYEINRVMRILLLFVLIGSLNFTFGQEKEQPLKNLFNEYQISINHGAANPRTFFGGGLGAGHVFRSDKTVGSKVGLEADFFHFWNGEITPPYSNEPRRNQHYYSTNISVPFAFQLNFGTPIHFLIELGGRLGVNVHTQYSADVYQTAIDSESFGKFEYEKTTLSLGAFLGLNGGVGVIIPLNERCNLVLKPDVGLNLYSGKPDFAVNAGPPANAYIRINFGLRFIN</sequence>
<keyword evidence="2" id="KW-1185">Reference proteome</keyword>
<evidence type="ECO:0000313" key="1">
    <source>
        <dbReference type="EMBL" id="TSJ45530.1"/>
    </source>
</evidence>